<evidence type="ECO:0000256" key="1">
    <source>
        <dbReference type="SAM" id="MobiDB-lite"/>
    </source>
</evidence>
<evidence type="ECO:0000313" key="4">
    <source>
        <dbReference type="Proteomes" id="UP000324241"/>
    </source>
</evidence>
<feature type="transmembrane region" description="Helical" evidence="2">
    <location>
        <begin position="46"/>
        <end position="66"/>
    </location>
</feature>
<evidence type="ECO:0000256" key="2">
    <source>
        <dbReference type="SAM" id="Phobius"/>
    </source>
</evidence>
<dbReference type="EMBL" id="QUQM01000006">
    <property type="protein sequence ID" value="KAA8644702.1"/>
    <property type="molecule type" value="Genomic_DNA"/>
</dbReference>
<feature type="compositionally biased region" description="Low complexity" evidence="1">
    <location>
        <begin position="16"/>
        <end position="35"/>
    </location>
</feature>
<comment type="caution">
    <text evidence="3">The sequence shown here is derived from an EMBL/GenBank/DDBJ whole genome shotgun (WGS) entry which is preliminary data.</text>
</comment>
<feature type="region of interest" description="Disordered" evidence="1">
    <location>
        <begin position="1"/>
        <end position="36"/>
    </location>
</feature>
<dbReference type="PANTHER" id="PTHR37919:SF2">
    <property type="entry name" value="EXPERA DOMAIN-CONTAINING PROTEIN"/>
    <property type="match status" value="1"/>
</dbReference>
<accession>A0A5M9MCF7</accession>
<name>A0A5M9MCF7_9EURO</name>
<dbReference type="VEuPathDB" id="FungiDB:EYZ11_003509"/>
<keyword evidence="2" id="KW-0472">Membrane</keyword>
<feature type="transmembrane region" description="Helical" evidence="2">
    <location>
        <begin position="164"/>
        <end position="187"/>
    </location>
</feature>
<keyword evidence="2" id="KW-1133">Transmembrane helix</keyword>
<evidence type="ECO:0000313" key="3">
    <source>
        <dbReference type="EMBL" id="KAA8644702.1"/>
    </source>
</evidence>
<dbReference type="AlphaFoldDB" id="A0A5M9MCF7"/>
<sequence length="250" mass="27810">MVSTRHHPRDFPPPGSATRSASPPSSPSTRGSATAKTWAHTPSAAVTIWLVVSIPLVLWDSGYVLLRPHSMPGNNLHAPLWTPYALYGTIDHMYGWPAYNARNGFTAAQTVLNLVETLAYLYYLVTVYRHGTTTTSTSRRSQRKVQKGLLWLLKDEKVVHGRKGAIALLVAYSASLMTLGKTIIYWLNEVFSGFHNIGHNDIWVLVFLWIIPNGLWIVFPSYNVYLLGSEIVGSLDSLAPRQRPGRPKSS</sequence>
<organism evidence="3 4">
    <name type="scientific">Aspergillus tanneri</name>
    <dbReference type="NCBI Taxonomy" id="1220188"/>
    <lineage>
        <taxon>Eukaryota</taxon>
        <taxon>Fungi</taxon>
        <taxon>Dikarya</taxon>
        <taxon>Ascomycota</taxon>
        <taxon>Pezizomycotina</taxon>
        <taxon>Eurotiomycetes</taxon>
        <taxon>Eurotiomycetidae</taxon>
        <taxon>Eurotiales</taxon>
        <taxon>Aspergillaceae</taxon>
        <taxon>Aspergillus</taxon>
        <taxon>Aspergillus subgen. Circumdati</taxon>
    </lineage>
</organism>
<gene>
    <name evidence="3" type="ORF">ATNIH1004_008909</name>
</gene>
<dbReference type="OrthoDB" id="60858at2759"/>
<dbReference type="Proteomes" id="UP000324241">
    <property type="component" value="Unassembled WGS sequence"/>
</dbReference>
<dbReference type="PANTHER" id="PTHR37919">
    <property type="entry name" value="PROTEIN CBG05606"/>
    <property type="match status" value="1"/>
</dbReference>
<proteinExistence type="predicted"/>
<reference evidence="3 4" key="1">
    <citation type="submission" date="2019-08" db="EMBL/GenBank/DDBJ databases">
        <title>The genome sequence of a newly discovered highly antifungal drug resistant Aspergillus species, Aspergillus tanneri NIH 1004.</title>
        <authorList>
            <person name="Mounaud S."/>
            <person name="Singh I."/>
            <person name="Joardar V."/>
            <person name="Pakala S."/>
            <person name="Pakala S."/>
            <person name="Venepally P."/>
            <person name="Chung J.K."/>
            <person name="Losada L."/>
            <person name="Nierman W.C."/>
        </authorList>
    </citation>
    <scope>NUCLEOTIDE SEQUENCE [LARGE SCALE GENOMIC DNA]</scope>
    <source>
        <strain evidence="3 4">NIH1004</strain>
    </source>
</reference>
<keyword evidence="2" id="KW-0812">Transmembrane</keyword>
<evidence type="ECO:0008006" key="5">
    <source>
        <dbReference type="Google" id="ProtNLM"/>
    </source>
</evidence>
<feature type="transmembrane region" description="Helical" evidence="2">
    <location>
        <begin position="202"/>
        <end position="219"/>
    </location>
</feature>
<protein>
    <recommendedName>
        <fullName evidence="5">EXPERA domain-containing protein</fullName>
    </recommendedName>
</protein>
<dbReference type="GeneID" id="54331611"/>
<dbReference type="RefSeq" id="XP_033424063.1">
    <property type="nucleotide sequence ID" value="XM_033573511.1"/>
</dbReference>